<accession>A0AAE7RVN7</accession>
<keyword evidence="3" id="KW-1185">Reference proteome</keyword>
<evidence type="ECO:0000313" key="2">
    <source>
        <dbReference type="EMBL" id="QWM90226.1"/>
    </source>
</evidence>
<proteinExistence type="predicted"/>
<organism evidence="2 3">
    <name type="scientific">uncultured phage cr25_1</name>
    <dbReference type="NCBI Taxonomy" id="2986395"/>
    <lineage>
        <taxon>Viruses</taxon>
        <taxon>Duplodnaviria</taxon>
        <taxon>Heunggongvirae</taxon>
        <taxon>Uroviricota</taxon>
        <taxon>Caudoviricetes</taxon>
        <taxon>Crassvirales</taxon>
        <taxon>Crevaviridae</taxon>
        <taxon>Coarsevirinae</taxon>
        <taxon>Junduvirus</taxon>
        <taxon>Junduvirus copri</taxon>
    </lineage>
</organism>
<dbReference type="GeneID" id="75690834"/>
<keyword evidence="1" id="KW-0175">Coiled coil</keyword>
<feature type="coiled-coil region" evidence="1">
    <location>
        <begin position="661"/>
        <end position="717"/>
    </location>
</feature>
<evidence type="ECO:0000256" key="1">
    <source>
        <dbReference type="SAM" id="Coils"/>
    </source>
</evidence>
<dbReference type="EMBL" id="MZ130487">
    <property type="protein sequence ID" value="QWM90226.1"/>
    <property type="molecule type" value="Genomic_DNA"/>
</dbReference>
<dbReference type="KEGG" id="vg:75690834"/>
<sequence length="795" mass="91142">MNASKIPNSLEKPDVFVSEATKRTPKWTKAMCDWVIATAHSNNDKAEIKAFLDAANGIVDESTYKYVMATYNSVNGRKEDLPGKIRDVDFITPIKEKYIGEFINTYNNYQVYNADIDIVTKRNKDLRVALDSLLRQQFINIMNANGVQTGEPSKELPSAEDFMKEAAKDWIDEEALKGQRTLDLLNSLIKANEKYIQAFYYWFCTESVYSYRNVRYNDVIFEIISPLEYYRIDSGNLFVEDDDYGMREFEVNINDIIGEYQEILSKKDIAYIKDIIHNHESTGEYAVTPLMLRSREIAFNPTIDTQSSAPYHSLPSTGVLKAHHCVFKIPMKRGILSYTNVYGEIEQKVVDEDYVLDPTIGDIDIEYTYVLQCWEAYRFGDKDWGIYTKAQPCVVQREEVNNLNHCKLPYNGLSRLMLLNNPKPIPYRLLPYLALYRLYTLVEERTIMKFRSWILIPESFLADTNDMTMEERLDAANRDGTLVFDDSEIAKQQPSLQAIKEIANTTMINYLTVLNQIKQSIKQEAYELANMNDQRAGDIQARAGKAVTEMGLNQALMGSVWSLKIFDSFRSRDMEANLDAAKIAWIDDFEGSYIDPNTNEVIQVRVNGTDFVNSNFGIFVGNSAELNEQVRKLEEIAFSAAQNGNFDVAAEAVCNHNVASLRKYIKEAADAQRKFELEREEIQKKWDAEIEQMRSANSEAQRKFDAEQAQLDRDSKEAIAADSNLTQIIVNDAKLQVDKDGNGYISEDESNANSLDAYLKMTKLNLDIDRANLERAKFEEQKRMNRINANKPRKS</sequence>
<dbReference type="RefSeq" id="YP_010359798.1">
    <property type="nucleotide sequence ID" value="NC_062777.1"/>
</dbReference>
<protein>
    <submittedName>
        <fullName evidence="2">Phage portal protein</fullName>
    </submittedName>
</protein>
<evidence type="ECO:0000313" key="3">
    <source>
        <dbReference type="Proteomes" id="UP000827441"/>
    </source>
</evidence>
<name>A0AAE7RVN7_9CAUD</name>
<feature type="coiled-coil region" evidence="1">
    <location>
        <begin position="761"/>
        <end position="790"/>
    </location>
</feature>
<gene>
    <name evidence="2" type="primary">gp_23159</name>
</gene>
<reference evidence="2 3" key="1">
    <citation type="submission" date="2021-04" db="EMBL/GenBank/DDBJ databases">
        <authorList>
            <person name="Shkoporov A.N."/>
            <person name="Stockdale S.R."/>
            <person name="Guerin E."/>
            <person name="Ross R.P."/>
            <person name="Hill C."/>
        </authorList>
    </citation>
    <scope>NUCLEOTIDE SEQUENCE [LARGE SCALE GENOMIC DNA]</scope>
    <source>
        <strain evidence="3">cr25_1</strain>
    </source>
</reference>
<dbReference type="Proteomes" id="UP000827441">
    <property type="component" value="Segment"/>
</dbReference>